<dbReference type="Proteomes" id="UP000214880">
    <property type="component" value="Unassembled WGS sequence"/>
</dbReference>
<evidence type="ECO:0000256" key="1">
    <source>
        <dbReference type="ARBA" id="ARBA00009437"/>
    </source>
</evidence>
<dbReference type="InterPro" id="IPR005119">
    <property type="entry name" value="LysR_subst-bd"/>
</dbReference>
<dbReference type="FunFam" id="1.10.10.10:FF:000001">
    <property type="entry name" value="LysR family transcriptional regulator"/>
    <property type="match status" value="1"/>
</dbReference>
<dbReference type="PRINTS" id="PR00039">
    <property type="entry name" value="HTHLYSR"/>
</dbReference>
<dbReference type="InterPro" id="IPR000847">
    <property type="entry name" value="LysR_HTH_N"/>
</dbReference>
<evidence type="ECO:0000313" key="7">
    <source>
        <dbReference type="Proteomes" id="UP000214880"/>
    </source>
</evidence>
<sequence length="301" mass="34455">MDVRHLTYFIEVARHKSFTKAAQALHITQPSISKMVKILEEELEVTLFNRTAKQAELTDAGKAVLRQAQQIVHSVQNLTSELSDVINIKKGNIIIGLPPMVGVSFFPSVIGDFNHLYPQVTQKLIEVGSKQVEHGVEDGSLDIGVVALPVKNELFNMFSFVREPMRLIVYPEHPLTDKELVGFSELKEEHFVLFREDFTIRDRILERCSQNGFYPKIVCESSQWDFIAEMVAAKLGIAFLPDTITKELPASRIKVLELDQPEIPWHLAIIWRKDKYLSFAAREWLKFTSNRFGIQFDLTTK</sequence>
<reference evidence="6 7" key="1">
    <citation type="submission" date="2016-10" db="EMBL/GenBank/DDBJ databases">
        <authorList>
            <person name="de Groot N.N."/>
        </authorList>
    </citation>
    <scope>NUCLEOTIDE SEQUENCE [LARGE SCALE GENOMIC DNA]</scope>
    <source>
        <strain evidence="6 7">DSM 1736</strain>
    </source>
</reference>
<evidence type="ECO:0000313" key="6">
    <source>
        <dbReference type="EMBL" id="SDM99934.1"/>
    </source>
</evidence>
<keyword evidence="4" id="KW-0804">Transcription</keyword>
<keyword evidence="7" id="KW-1185">Reference proteome</keyword>
<feature type="domain" description="HTH lysR-type" evidence="5">
    <location>
        <begin position="1"/>
        <end position="58"/>
    </location>
</feature>
<dbReference type="GO" id="GO:0003700">
    <property type="term" value="F:DNA-binding transcription factor activity"/>
    <property type="evidence" value="ECO:0007669"/>
    <property type="project" value="InterPro"/>
</dbReference>
<dbReference type="PANTHER" id="PTHR30419:SF8">
    <property type="entry name" value="NITROGEN ASSIMILATION TRANSCRIPTIONAL ACTIVATOR-RELATED"/>
    <property type="match status" value="1"/>
</dbReference>
<dbReference type="Gene3D" id="3.40.190.290">
    <property type="match status" value="1"/>
</dbReference>
<dbReference type="Pfam" id="PF03466">
    <property type="entry name" value="LysR_substrate"/>
    <property type="match status" value="1"/>
</dbReference>
<dbReference type="GO" id="GO:0003677">
    <property type="term" value="F:DNA binding"/>
    <property type="evidence" value="ECO:0007669"/>
    <property type="project" value="UniProtKB-KW"/>
</dbReference>
<accession>A0A1G9XT25</accession>
<dbReference type="InterPro" id="IPR036390">
    <property type="entry name" value="WH_DNA-bd_sf"/>
</dbReference>
<dbReference type="SUPFAM" id="SSF46785">
    <property type="entry name" value="Winged helix' DNA-binding domain"/>
    <property type="match status" value="1"/>
</dbReference>
<dbReference type="GO" id="GO:0005829">
    <property type="term" value="C:cytosol"/>
    <property type="evidence" value="ECO:0007669"/>
    <property type="project" value="TreeGrafter"/>
</dbReference>
<dbReference type="AlphaFoldDB" id="A0A1G9XT25"/>
<dbReference type="NCBIfam" id="NF047520">
    <property type="entry name" value="trans_act_CidR"/>
    <property type="match status" value="1"/>
</dbReference>
<keyword evidence="3 6" id="KW-0238">DNA-binding</keyword>
<dbReference type="PROSITE" id="PS50931">
    <property type="entry name" value="HTH_LYSR"/>
    <property type="match status" value="1"/>
</dbReference>
<organism evidence="6 7">
    <name type="scientific">Dendrosporobacter quercicolus</name>
    <dbReference type="NCBI Taxonomy" id="146817"/>
    <lineage>
        <taxon>Bacteria</taxon>
        <taxon>Bacillati</taxon>
        <taxon>Bacillota</taxon>
        <taxon>Negativicutes</taxon>
        <taxon>Selenomonadales</taxon>
        <taxon>Sporomusaceae</taxon>
        <taxon>Dendrosporobacter</taxon>
    </lineage>
</organism>
<protein>
    <submittedName>
        <fullName evidence="6">DNA-binding transcriptional regulator, LysR family</fullName>
    </submittedName>
</protein>
<gene>
    <name evidence="6" type="ORF">SAMN04488502_11037</name>
</gene>
<evidence type="ECO:0000256" key="2">
    <source>
        <dbReference type="ARBA" id="ARBA00023015"/>
    </source>
</evidence>
<dbReference type="InterPro" id="IPR050950">
    <property type="entry name" value="HTH-type_LysR_regulators"/>
</dbReference>
<dbReference type="Pfam" id="PF00126">
    <property type="entry name" value="HTH_1"/>
    <property type="match status" value="1"/>
</dbReference>
<dbReference type="SUPFAM" id="SSF53850">
    <property type="entry name" value="Periplasmic binding protein-like II"/>
    <property type="match status" value="1"/>
</dbReference>
<evidence type="ECO:0000256" key="4">
    <source>
        <dbReference type="ARBA" id="ARBA00023163"/>
    </source>
</evidence>
<dbReference type="OrthoDB" id="1624015at2"/>
<dbReference type="Gene3D" id="1.10.10.10">
    <property type="entry name" value="Winged helix-like DNA-binding domain superfamily/Winged helix DNA-binding domain"/>
    <property type="match status" value="1"/>
</dbReference>
<dbReference type="EMBL" id="FNHB01000010">
    <property type="protein sequence ID" value="SDM99934.1"/>
    <property type="molecule type" value="Genomic_DNA"/>
</dbReference>
<comment type="similarity">
    <text evidence="1">Belongs to the LysR transcriptional regulatory family.</text>
</comment>
<dbReference type="PANTHER" id="PTHR30419">
    <property type="entry name" value="HTH-TYPE TRANSCRIPTIONAL REGULATOR YBHD"/>
    <property type="match status" value="1"/>
</dbReference>
<evidence type="ECO:0000259" key="5">
    <source>
        <dbReference type="PROSITE" id="PS50931"/>
    </source>
</evidence>
<evidence type="ECO:0000256" key="3">
    <source>
        <dbReference type="ARBA" id="ARBA00023125"/>
    </source>
</evidence>
<keyword evidence="2" id="KW-0805">Transcription regulation</keyword>
<name>A0A1G9XT25_9FIRM</name>
<dbReference type="CDD" id="cd08438">
    <property type="entry name" value="PBP2_CidR"/>
    <property type="match status" value="1"/>
</dbReference>
<proteinExistence type="inferred from homology"/>
<dbReference type="InterPro" id="IPR036388">
    <property type="entry name" value="WH-like_DNA-bd_sf"/>
</dbReference>